<comment type="caution">
    <text evidence="2">The sequence shown here is derived from an EMBL/GenBank/DDBJ whole genome shotgun (WGS) entry which is preliminary data.</text>
</comment>
<organism evidence="2 3">
    <name type="scientific">Gregarina niphandrodes</name>
    <name type="common">Septate eugregarine</name>
    <dbReference type="NCBI Taxonomy" id="110365"/>
    <lineage>
        <taxon>Eukaryota</taxon>
        <taxon>Sar</taxon>
        <taxon>Alveolata</taxon>
        <taxon>Apicomplexa</taxon>
        <taxon>Conoidasida</taxon>
        <taxon>Gregarinasina</taxon>
        <taxon>Eugregarinorida</taxon>
        <taxon>Gregarinidae</taxon>
        <taxon>Gregarina</taxon>
    </lineage>
</organism>
<accession>A0A023BAB2</accession>
<dbReference type="RefSeq" id="XP_011129474.1">
    <property type="nucleotide sequence ID" value="XM_011131172.1"/>
</dbReference>
<feature type="region of interest" description="Disordered" evidence="1">
    <location>
        <begin position="115"/>
        <end position="204"/>
    </location>
</feature>
<dbReference type="EMBL" id="AFNH02000314">
    <property type="protein sequence ID" value="EZG77897.1"/>
    <property type="molecule type" value="Genomic_DNA"/>
</dbReference>
<proteinExistence type="predicted"/>
<keyword evidence="3" id="KW-1185">Reference proteome</keyword>
<feature type="compositionally biased region" description="Polar residues" evidence="1">
    <location>
        <begin position="119"/>
        <end position="131"/>
    </location>
</feature>
<dbReference type="AlphaFoldDB" id="A0A023BAB2"/>
<evidence type="ECO:0000313" key="3">
    <source>
        <dbReference type="Proteomes" id="UP000019763"/>
    </source>
</evidence>
<dbReference type="GeneID" id="22911596"/>
<feature type="compositionally biased region" description="Acidic residues" evidence="1">
    <location>
        <begin position="138"/>
        <end position="151"/>
    </location>
</feature>
<evidence type="ECO:0000256" key="1">
    <source>
        <dbReference type="SAM" id="MobiDB-lite"/>
    </source>
</evidence>
<evidence type="ECO:0000313" key="2">
    <source>
        <dbReference type="EMBL" id="EZG77897.1"/>
    </source>
</evidence>
<gene>
    <name evidence="2" type="ORF">GNI_041260</name>
</gene>
<feature type="compositionally biased region" description="Polar residues" evidence="1">
    <location>
        <begin position="195"/>
        <end position="204"/>
    </location>
</feature>
<dbReference type="VEuPathDB" id="CryptoDB:GNI_041260"/>
<sequence>MDSSIFLSYAYRRQRSALLSGNYIGPLDDQICIQFQQGGTMPPHLGSQHMPVGNPAFDNLLQYLTVSLLQDDQWMAAELPGIKLTLRESDEGISVRERVLIKSLREALNAKTQVKDKQSLSLNLDQNNGLKTNRRNDNDDDNDDDDYDDDASTGRIHMNSTETAPQGTPVQSPHYIAPSPHEGGRSTAGRLLSAVSESNSNGQITDQFADDIGLKKFVQKKKKIKKHRRKRLFD</sequence>
<dbReference type="Proteomes" id="UP000019763">
    <property type="component" value="Unassembled WGS sequence"/>
</dbReference>
<protein>
    <submittedName>
        <fullName evidence="2">Uncharacterized protein</fullName>
    </submittedName>
</protein>
<reference evidence="2" key="1">
    <citation type="submission" date="2013-12" db="EMBL/GenBank/DDBJ databases">
        <authorList>
            <person name="Omoto C.K."/>
            <person name="Sibley D."/>
            <person name="Venepally P."/>
            <person name="Hadjithomas M."/>
            <person name="Karamycheva S."/>
            <person name="Brunk B."/>
            <person name="Roos D."/>
            <person name="Caler E."/>
            <person name="Lorenzi H."/>
        </authorList>
    </citation>
    <scope>NUCLEOTIDE SEQUENCE</scope>
</reference>
<feature type="compositionally biased region" description="Polar residues" evidence="1">
    <location>
        <begin position="158"/>
        <end position="171"/>
    </location>
</feature>
<name>A0A023BAB2_GRENI</name>